<dbReference type="InterPro" id="IPR005828">
    <property type="entry name" value="MFS_sugar_transport-like"/>
</dbReference>
<dbReference type="AlphaFoldDB" id="A0AAN8YPJ9"/>
<evidence type="ECO:0000256" key="1">
    <source>
        <dbReference type="ARBA" id="ARBA00004370"/>
    </source>
</evidence>
<evidence type="ECO:0000256" key="3">
    <source>
        <dbReference type="ARBA" id="ARBA00022692"/>
    </source>
</evidence>
<evidence type="ECO:0000313" key="8">
    <source>
        <dbReference type="Proteomes" id="UP001371456"/>
    </source>
</evidence>
<gene>
    <name evidence="7" type="ORF">RDI58_000840</name>
</gene>
<evidence type="ECO:0000313" key="7">
    <source>
        <dbReference type="EMBL" id="KAK6803056.1"/>
    </source>
</evidence>
<keyword evidence="4" id="KW-1133">Transmembrane helix</keyword>
<proteinExistence type="inferred from homology"/>
<dbReference type="InterPro" id="IPR036259">
    <property type="entry name" value="MFS_trans_sf"/>
</dbReference>
<dbReference type="GO" id="GO:0016020">
    <property type="term" value="C:membrane"/>
    <property type="evidence" value="ECO:0007669"/>
    <property type="project" value="UniProtKB-SubCell"/>
</dbReference>
<comment type="similarity">
    <text evidence="6">Belongs to the major facilitator superfamily. Phosphate:H(+) symporter (TC 2.A.1.9) family.</text>
</comment>
<evidence type="ECO:0000256" key="2">
    <source>
        <dbReference type="ARBA" id="ARBA00022448"/>
    </source>
</evidence>
<reference evidence="7 8" key="1">
    <citation type="submission" date="2024-02" db="EMBL/GenBank/DDBJ databases">
        <title>de novo genome assembly of Solanum bulbocastanum strain 11H21.</title>
        <authorList>
            <person name="Hosaka A.J."/>
        </authorList>
    </citation>
    <scope>NUCLEOTIDE SEQUENCE [LARGE SCALE GENOMIC DNA]</scope>
    <source>
        <tissue evidence="7">Young leaves</tissue>
    </source>
</reference>
<dbReference type="PANTHER" id="PTHR48020">
    <property type="entry name" value="PROTON MYO-INOSITOL COTRANSPORTER"/>
    <property type="match status" value="1"/>
</dbReference>
<dbReference type="Proteomes" id="UP001371456">
    <property type="component" value="Unassembled WGS sequence"/>
</dbReference>
<comment type="subcellular location">
    <subcellularLocation>
        <location evidence="1">Membrane</location>
    </subcellularLocation>
</comment>
<name>A0AAN8YPJ9_SOLBU</name>
<keyword evidence="3" id="KW-0812">Transmembrane</keyword>
<keyword evidence="8" id="KW-1185">Reference proteome</keyword>
<evidence type="ECO:0000256" key="4">
    <source>
        <dbReference type="ARBA" id="ARBA00022989"/>
    </source>
</evidence>
<keyword evidence="2" id="KW-0813">Transport</keyword>
<dbReference type="Gene3D" id="1.20.1250.20">
    <property type="entry name" value="MFS general substrate transporter like domains"/>
    <property type="match status" value="1"/>
</dbReference>
<dbReference type="InterPro" id="IPR050814">
    <property type="entry name" value="Myo-inositol_Transporter"/>
</dbReference>
<dbReference type="PANTHER" id="PTHR48020:SF49">
    <property type="entry name" value="SUGAR TRANSPORTER"/>
    <property type="match status" value="1"/>
</dbReference>
<sequence length="140" mass="15349">MLGIGVIPSVMLGISVLAMPESPRWLVMQDRLGVAKKVLDRTSDTLEESKTISADIKEAAGIPQDFQDYIVSITQESSDGSGVWRDLFIHPTPTVLHILTAGIGIHFFQQASGIDVVVLYSTRIYEKAGIYSFILITLKV</sequence>
<protein>
    <recommendedName>
        <fullName evidence="9">Sugar transporter</fullName>
    </recommendedName>
</protein>
<evidence type="ECO:0000256" key="6">
    <source>
        <dbReference type="ARBA" id="ARBA00044504"/>
    </source>
</evidence>
<evidence type="ECO:0000256" key="5">
    <source>
        <dbReference type="ARBA" id="ARBA00023136"/>
    </source>
</evidence>
<dbReference type="Pfam" id="PF00083">
    <property type="entry name" value="Sugar_tr"/>
    <property type="match status" value="1"/>
</dbReference>
<accession>A0AAN8YPJ9</accession>
<dbReference type="EMBL" id="JBANQN010000001">
    <property type="protein sequence ID" value="KAK6803056.1"/>
    <property type="molecule type" value="Genomic_DNA"/>
</dbReference>
<organism evidence="7 8">
    <name type="scientific">Solanum bulbocastanum</name>
    <name type="common">Wild potato</name>
    <dbReference type="NCBI Taxonomy" id="147425"/>
    <lineage>
        <taxon>Eukaryota</taxon>
        <taxon>Viridiplantae</taxon>
        <taxon>Streptophyta</taxon>
        <taxon>Embryophyta</taxon>
        <taxon>Tracheophyta</taxon>
        <taxon>Spermatophyta</taxon>
        <taxon>Magnoliopsida</taxon>
        <taxon>eudicotyledons</taxon>
        <taxon>Gunneridae</taxon>
        <taxon>Pentapetalae</taxon>
        <taxon>asterids</taxon>
        <taxon>lamiids</taxon>
        <taxon>Solanales</taxon>
        <taxon>Solanaceae</taxon>
        <taxon>Solanoideae</taxon>
        <taxon>Solaneae</taxon>
        <taxon>Solanum</taxon>
    </lineage>
</organism>
<keyword evidence="5" id="KW-0472">Membrane</keyword>
<dbReference type="GO" id="GO:0022857">
    <property type="term" value="F:transmembrane transporter activity"/>
    <property type="evidence" value="ECO:0007669"/>
    <property type="project" value="InterPro"/>
</dbReference>
<evidence type="ECO:0008006" key="9">
    <source>
        <dbReference type="Google" id="ProtNLM"/>
    </source>
</evidence>
<comment type="caution">
    <text evidence="7">The sequence shown here is derived from an EMBL/GenBank/DDBJ whole genome shotgun (WGS) entry which is preliminary data.</text>
</comment>